<evidence type="ECO:0000313" key="4">
    <source>
        <dbReference type="Proteomes" id="UP001519887"/>
    </source>
</evidence>
<protein>
    <submittedName>
        <fullName evidence="3">Discoidin domain-containing protein</fullName>
    </submittedName>
</protein>
<dbReference type="EMBL" id="JAHZIK010000424">
    <property type="protein sequence ID" value="MBW7455741.1"/>
    <property type="molecule type" value="Genomic_DNA"/>
</dbReference>
<evidence type="ECO:0000313" key="3">
    <source>
        <dbReference type="EMBL" id="MBW7455741.1"/>
    </source>
</evidence>
<proteinExistence type="predicted"/>
<dbReference type="InterPro" id="IPR008979">
    <property type="entry name" value="Galactose-bd-like_sf"/>
</dbReference>
<reference evidence="3 4" key="1">
    <citation type="submission" date="2021-07" db="EMBL/GenBank/DDBJ databases">
        <title>Paenibacillus radiodurans sp. nov., isolated from the southeastern edge of Tengger Desert.</title>
        <authorList>
            <person name="Zhang G."/>
        </authorList>
    </citation>
    <scope>NUCLEOTIDE SEQUENCE [LARGE SCALE GENOMIC DNA]</scope>
    <source>
        <strain evidence="3 4">CCM 7311</strain>
    </source>
</reference>
<evidence type="ECO:0000259" key="2">
    <source>
        <dbReference type="Pfam" id="PF00754"/>
    </source>
</evidence>
<dbReference type="SUPFAM" id="SSF49785">
    <property type="entry name" value="Galactose-binding domain-like"/>
    <property type="match status" value="1"/>
</dbReference>
<dbReference type="Gene3D" id="2.60.120.260">
    <property type="entry name" value="Galactose-binding domain-like"/>
    <property type="match status" value="1"/>
</dbReference>
<feature type="domain" description="F5/8 type C" evidence="2">
    <location>
        <begin position="46"/>
        <end position="166"/>
    </location>
</feature>
<dbReference type="InterPro" id="IPR000421">
    <property type="entry name" value="FA58C"/>
</dbReference>
<sequence length="359" mass="40317">MKKIISGLALVFLFIILVKGTAFADANDGNLIPDMTSNTSPSGVASSSSVWSTNHQPFQAFNVNDNGDTGWASKAGEPYGWIAYEFPNPTLVNSYALQARIDDTNFKTESPMDWTFEGSNGSGWVVLDTQTGITNWEQRVERKFSFNNATSYKTYRLNISKNNGRAYVTLGQIKMMYEAPTVPEPPITRALLTITMTNGNEKEYDLSTSELNMFLAWYDARDAGSGPAKYSFNKIWNQGPFKLRTENVIFDKILAFNIDQYDSSTTNTSYEQLAAISQTDYALLTVTMTNGLEKEYSLPKEQVNSFVAWYDARDAGTGLSRYSFNKTWNMGPFTIRTENVIFNKILTYNVDEYDNSVGE</sequence>
<evidence type="ECO:0000256" key="1">
    <source>
        <dbReference type="SAM" id="SignalP"/>
    </source>
</evidence>
<gene>
    <name evidence="3" type="ORF">K0U00_17075</name>
</gene>
<dbReference type="Proteomes" id="UP001519887">
    <property type="component" value="Unassembled WGS sequence"/>
</dbReference>
<feature type="signal peptide" evidence="1">
    <location>
        <begin position="1"/>
        <end position="24"/>
    </location>
</feature>
<comment type="caution">
    <text evidence="3">The sequence shown here is derived from an EMBL/GenBank/DDBJ whole genome shotgun (WGS) entry which is preliminary data.</text>
</comment>
<dbReference type="Pfam" id="PF00754">
    <property type="entry name" value="F5_F8_type_C"/>
    <property type="match status" value="1"/>
</dbReference>
<organism evidence="3 4">
    <name type="scientific">Paenibacillus sepulcri</name>
    <dbReference type="NCBI Taxonomy" id="359917"/>
    <lineage>
        <taxon>Bacteria</taxon>
        <taxon>Bacillati</taxon>
        <taxon>Bacillota</taxon>
        <taxon>Bacilli</taxon>
        <taxon>Bacillales</taxon>
        <taxon>Paenibacillaceae</taxon>
        <taxon>Paenibacillus</taxon>
    </lineage>
</organism>
<dbReference type="RefSeq" id="WP_210037430.1">
    <property type="nucleotide sequence ID" value="NZ_JBHLVU010000004.1"/>
</dbReference>
<name>A0ABS7C4E1_9BACL</name>
<feature type="chain" id="PRO_5045403891" evidence="1">
    <location>
        <begin position="25"/>
        <end position="359"/>
    </location>
</feature>
<keyword evidence="4" id="KW-1185">Reference proteome</keyword>
<accession>A0ABS7C4E1</accession>
<keyword evidence="1" id="KW-0732">Signal</keyword>